<comment type="caution">
    <text evidence="2">The sequence shown here is derived from an EMBL/GenBank/DDBJ whole genome shotgun (WGS) entry which is preliminary data.</text>
</comment>
<evidence type="ECO:0000313" key="2">
    <source>
        <dbReference type="EMBL" id="PRQ60565.1"/>
    </source>
</evidence>
<sequence>MLLRFFFFPILFVSFSVTKPSHARSFGNKKDKTSNTLALCNVKKENCNLLNL</sequence>
<keyword evidence="1" id="KW-0732">Signal</keyword>
<feature type="chain" id="PRO_5015165675" evidence="1">
    <location>
        <begin position="24"/>
        <end position="52"/>
    </location>
</feature>
<organism evidence="2 3">
    <name type="scientific">Rosa chinensis</name>
    <name type="common">China rose</name>
    <dbReference type="NCBI Taxonomy" id="74649"/>
    <lineage>
        <taxon>Eukaryota</taxon>
        <taxon>Viridiplantae</taxon>
        <taxon>Streptophyta</taxon>
        <taxon>Embryophyta</taxon>
        <taxon>Tracheophyta</taxon>
        <taxon>Spermatophyta</taxon>
        <taxon>Magnoliopsida</taxon>
        <taxon>eudicotyledons</taxon>
        <taxon>Gunneridae</taxon>
        <taxon>Pentapetalae</taxon>
        <taxon>rosids</taxon>
        <taxon>fabids</taxon>
        <taxon>Rosales</taxon>
        <taxon>Rosaceae</taxon>
        <taxon>Rosoideae</taxon>
        <taxon>Rosoideae incertae sedis</taxon>
        <taxon>Rosa</taxon>
    </lineage>
</organism>
<protein>
    <submittedName>
        <fullName evidence="2">Uncharacterized protein</fullName>
    </submittedName>
</protein>
<dbReference type="Proteomes" id="UP000238479">
    <property type="component" value="Chromosome 1"/>
</dbReference>
<evidence type="ECO:0000313" key="3">
    <source>
        <dbReference type="Proteomes" id="UP000238479"/>
    </source>
</evidence>
<reference evidence="2 3" key="1">
    <citation type="journal article" date="2018" name="Nat. Genet.">
        <title>The Rosa genome provides new insights in the design of modern roses.</title>
        <authorList>
            <person name="Bendahmane M."/>
        </authorList>
    </citation>
    <scope>NUCLEOTIDE SEQUENCE [LARGE SCALE GENOMIC DNA]</scope>
    <source>
        <strain evidence="3">cv. Old Blush</strain>
    </source>
</reference>
<feature type="signal peptide" evidence="1">
    <location>
        <begin position="1"/>
        <end position="23"/>
    </location>
</feature>
<name>A0A2P6SPG7_ROSCH</name>
<evidence type="ECO:0000256" key="1">
    <source>
        <dbReference type="SAM" id="SignalP"/>
    </source>
</evidence>
<keyword evidence="3" id="KW-1185">Reference proteome</keyword>
<gene>
    <name evidence="2" type="ORF">RchiOBHm_Chr1g0382711</name>
</gene>
<accession>A0A2P6SPG7</accession>
<dbReference type="AlphaFoldDB" id="A0A2P6SPG7"/>
<dbReference type="EMBL" id="PDCK01000039">
    <property type="protein sequence ID" value="PRQ60565.1"/>
    <property type="molecule type" value="Genomic_DNA"/>
</dbReference>
<dbReference type="Gramene" id="PRQ60565">
    <property type="protein sequence ID" value="PRQ60565"/>
    <property type="gene ID" value="RchiOBHm_Chr1g0382711"/>
</dbReference>
<proteinExistence type="predicted"/>